<proteinExistence type="predicted"/>
<sequence>MPPKPLHGPPLQANLWWPRDPNGPNMEPSSADGKRAPNASGIWSENISGFYMTNRFPSIPGLAAVVSGSKMAEFCRKVGETTFAKRELANADRERDPMRREWTNIAKIWRDEDTMIRAGCHRSMRDEGLHCDPIGSTRTPFHPASYPFPWPLLPFSSEPYKLQQLIPFHLLPEKLVVHDPFHTLQASEDSFQHASEAKKREWPVQHEKTHVYHLQLYSTAAESVRRKRAEIAEMPRDPVKIFEFVDSEVEPGSNASRFHYFDSSSELPADLNALVPIAITVPPSPSPASSTPLAHLYLSPARTVGQGNHSFVYSAEWELPRSIFVDWDICRECVKEEGEKLYMQRLERLEPKDLLSHEVHVENVPWYRPDVDLEPCNHRLGDWNEDSDEDSDEQMSLSSSASTRPKPPPNPPTALVSVIAKLSIPGDTHLARETYNYERFPQWMSEHWSGLTYAYPVKQPTRCGAIVPSWYGYYVPEEKDDTYLSPIMLIEDCGKPIDVDKLEEQDKYECAALLTRFHFNGWIHHSFAPRNIVMSYGDHTLDPHERKERVDEAKALRKLGIPEINQEDFLIDTQRRFRLIDFGRSVWVGDYMSKEIQVDVRASGRELGRAHAMETGDRDLEAWDKWDRMRFGEKNYIGSILELGAVI</sequence>
<feature type="compositionally biased region" description="Acidic residues" evidence="1">
    <location>
        <begin position="383"/>
        <end position="393"/>
    </location>
</feature>
<reference evidence="2 3" key="1">
    <citation type="submission" date="2024-01" db="EMBL/GenBank/DDBJ databases">
        <title>A draft genome for the cacao thread blight pathogen Marasmiellus scandens.</title>
        <authorList>
            <person name="Baruah I.K."/>
            <person name="Leung J."/>
            <person name="Bukari Y."/>
            <person name="Amoako-Attah I."/>
            <person name="Meinhardt L.W."/>
            <person name="Bailey B.A."/>
            <person name="Cohen S.P."/>
        </authorList>
    </citation>
    <scope>NUCLEOTIDE SEQUENCE [LARGE SCALE GENOMIC DNA]</scope>
    <source>
        <strain evidence="2 3">GH-19</strain>
    </source>
</reference>
<evidence type="ECO:0000313" key="2">
    <source>
        <dbReference type="EMBL" id="KAK7435219.1"/>
    </source>
</evidence>
<name>A0ABR1IML8_9AGAR</name>
<protein>
    <recommendedName>
        <fullName evidence="4">Protein kinase domain-containing protein</fullName>
    </recommendedName>
</protein>
<evidence type="ECO:0008006" key="4">
    <source>
        <dbReference type="Google" id="ProtNLM"/>
    </source>
</evidence>
<comment type="caution">
    <text evidence="2">The sequence shown here is derived from an EMBL/GenBank/DDBJ whole genome shotgun (WGS) entry which is preliminary data.</text>
</comment>
<evidence type="ECO:0000313" key="3">
    <source>
        <dbReference type="Proteomes" id="UP001498398"/>
    </source>
</evidence>
<feature type="region of interest" description="Disordered" evidence="1">
    <location>
        <begin position="378"/>
        <end position="412"/>
    </location>
</feature>
<keyword evidence="3" id="KW-1185">Reference proteome</keyword>
<gene>
    <name evidence="2" type="ORF">VKT23_019788</name>
</gene>
<organism evidence="2 3">
    <name type="scientific">Marasmiellus scandens</name>
    <dbReference type="NCBI Taxonomy" id="2682957"/>
    <lineage>
        <taxon>Eukaryota</taxon>
        <taxon>Fungi</taxon>
        <taxon>Dikarya</taxon>
        <taxon>Basidiomycota</taxon>
        <taxon>Agaricomycotina</taxon>
        <taxon>Agaricomycetes</taxon>
        <taxon>Agaricomycetidae</taxon>
        <taxon>Agaricales</taxon>
        <taxon>Marasmiineae</taxon>
        <taxon>Omphalotaceae</taxon>
        <taxon>Marasmiellus</taxon>
    </lineage>
</organism>
<feature type="region of interest" description="Disordered" evidence="1">
    <location>
        <begin position="1"/>
        <end position="37"/>
    </location>
</feature>
<dbReference type="EMBL" id="JBANRG010000110">
    <property type="protein sequence ID" value="KAK7435219.1"/>
    <property type="molecule type" value="Genomic_DNA"/>
</dbReference>
<accession>A0ABR1IML8</accession>
<dbReference type="Proteomes" id="UP001498398">
    <property type="component" value="Unassembled WGS sequence"/>
</dbReference>
<evidence type="ECO:0000256" key="1">
    <source>
        <dbReference type="SAM" id="MobiDB-lite"/>
    </source>
</evidence>